<feature type="chain" id="PRO_5034242338" description="ATPase inhibitor, mitochondrial" evidence="10">
    <location>
        <begin position="23"/>
        <end position="59"/>
    </location>
</feature>
<keyword evidence="12" id="KW-1185">Reference proteome</keyword>
<sequence length="59" mass="6516">FAVTALVVRTWLGVWGVRTTQARGLVSDQSENVDWGAGSIREAGGAFGKREQAEEERYF</sequence>
<dbReference type="Pfam" id="PF04568">
    <property type="entry name" value="IATP"/>
    <property type="match status" value="1"/>
</dbReference>
<evidence type="ECO:0000256" key="2">
    <source>
        <dbReference type="ARBA" id="ARBA00010901"/>
    </source>
</evidence>
<evidence type="ECO:0000313" key="11">
    <source>
        <dbReference type="Ensembl" id="ENSPTEP00000039491.1"/>
    </source>
</evidence>
<evidence type="ECO:0000256" key="3">
    <source>
        <dbReference type="ARBA" id="ARBA00019626"/>
    </source>
</evidence>
<dbReference type="Gene3D" id="1.20.5.500">
    <property type="entry name" value="Single helix bin"/>
    <property type="match status" value="1"/>
</dbReference>
<dbReference type="GO" id="GO:0042030">
    <property type="term" value="F:ATPase inhibitor activity"/>
    <property type="evidence" value="ECO:0007669"/>
    <property type="project" value="UniProtKB-UniRule"/>
</dbReference>
<reference evidence="11" key="2">
    <citation type="submission" date="2025-09" db="UniProtKB">
        <authorList>
            <consortium name="Ensembl"/>
        </authorList>
    </citation>
    <scope>IDENTIFICATION</scope>
</reference>
<evidence type="ECO:0000256" key="1">
    <source>
        <dbReference type="ARBA" id="ARBA00004173"/>
    </source>
</evidence>
<dbReference type="GO" id="GO:0005739">
    <property type="term" value="C:mitochondrion"/>
    <property type="evidence" value="ECO:0007669"/>
    <property type="project" value="UniProtKB-SubCell"/>
</dbReference>
<comment type="subunit">
    <text evidence="7 9">Homodimer; represents the active form and is present at a pH value below 6.5. Homotetramer; represents the inactive form and is present at a pH value above 7.0.</text>
</comment>
<evidence type="ECO:0000256" key="6">
    <source>
        <dbReference type="ARBA" id="ARBA00023128"/>
    </source>
</evidence>
<evidence type="ECO:0000256" key="5">
    <source>
        <dbReference type="ARBA" id="ARBA00023054"/>
    </source>
</evidence>
<evidence type="ECO:0000313" key="12">
    <source>
        <dbReference type="Proteomes" id="UP000694416"/>
    </source>
</evidence>
<evidence type="ECO:0000256" key="7">
    <source>
        <dbReference type="ARBA" id="ARBA00026043"/>
    </source>
</evidence>
<accession>A0A8C9LYU3</accession>
<dbReference type="PANTHER" id="PTHR48417:SF1">
    <property type="entry name" value="ATP SYNTHASE F1 SUBUNIT EPSILON"/>
    <property type="match status" value="1"/>
</dbReference>
<comment type="similarity">
    <text evidence="2 9">Belongs to the ATPase inhibitor family.</text>
</comment>
<keyword evidence="4" id="KW-0809">Transit peptide</keyword>
<dbReference type="InterPro" id="IPR007648">
    <property type="entry name" value="ATPase_inhibitor_mt"/>
</dbReference>
<dbReference type="SUPFAM" id="SSF64602">
    <property type="entry name" value="F1 ATPase inhibitor, IF1, C-terminal domain"/>
    <property type="match status" value="1"/>
</dbReference>
<evidence type="ECO:0000256" key="8">
    <source>
        <dbReference type="ARBA" id="ARBA00046200"/>
    </source>
</evidence>
<organism evidence="11 12">
    <name type="scientific">Piliocolobus tephrosceles</name>
    <name type="common">Ugandan red Colobus</name>
    <dbReference type="NCBI Taxonomy" id="591936"/>
    <lineage>
        <taxon>Eukaryota</taxon>
        <taxon>Metazoa</taxon>
        <taxon>Chordata</taxon>
        <taxon>Craniata</taxon>
        <taxon>Vertebrata</taxon>
        <taxon>Euteleostomi</taxon>
        <taxon>Mammalia</taxon>
        <taxon>Eutheria</taxon>
        <taxon>Euarchontoglires</taxon>
        <taxon>Primates</taxon>
        <taxon>Haplorrhini</taxon>
        <taxon>Catarrhini</taxon>
        <taxon>Cercopithecidae</taxon>
        <taxon>Colobinae</taxon>
        <taxon>Piliocolobus</taxon>
    </lineage>
</organism>
<evidence type="ECO:0000256" key="9">
    <source>
        <dbReference type="RuleBase" id="RU368087"/>
    </source>
</evidence>
<dbReference type="Ensembl" id="ENSPTET00000053072.1">
    <property type="protein sequence ID" value="ENSPTEP00000039491.1"/>
    <property type="gene ID" value="ENSPTEG00000036531.1"/>
</dbReference>
<proteinExistence type="inferred from homology"/>
<keyword evidence="10" id="KW-0732">Signal</keyword>
<keyword evidence="6 9" id="KW-0496">Mitochondrion</keyword>
<comment type="domain">
    <text evidence="9">Forms an alpha-helical dimer with monomers associated via an antiparallel alpha-helical coiled coil, leaving each N-terminal inhibitory region accessible for interaction with an F1 catalytic domain. The inhibitory N-terminal region binds the alpha(ADP-bound)-beta(ADP-bound) (ATP5F1A-ATP5F1B) interface of F1-ATPase, and also contact the central gamma subunit (ATP5F1C). This dimeric state is favored by pH values below 7.0, and at higher values the dimers associate to form inactive homotetramer, where the inhibitory region is occluded, masking its inhibitory activity.</text>
</comment>
<reference evidence="11" key="1">
    <citation type="submission" date="2025-08" db="UniProtKB">
        <authorList>
            <consortium name="Ensembl"/>
        </authorList>
    </citation>
    <scope>IDENTIFICATION</scope>
</reference>
<dbReference type="PANTHER" id="PTHR48417">
    <property type="entry name" value="ATP SYNTHASE F1 SUBUNIT EPSILON"/>
    <property type="match status" value="1"/>
</dbReference>
<dbReference type="Proteomes" id="UP000694416">
    <property type="component" value="Unplaced"/>
</dbReference>
<dbReference type="AlphaFoldDB" id="A0A8C9LYU3"/>
<comment type="subcellular location">
    <subcellularLocation>
        <location evidence="1 9">Mitochondrion</location>
    </subcellularLocation>
</comment>
<comment type="function">
    <text evidence="8">Endogenous F(1)F(o)-ATPase inhibitor limiting ATP depletion when the mitochondrial membrane potential falls below a threshold and the F(1)F(o)-ATP synthase starts hydrolyzing ATP to pump protons out of the mitochondrial matrix. Required to avoid the consumption of cellular ATP when the F(1)F(o)-ATP synthase enzyme acts as an ATP hydrolase. Indirectly acts as a regulator of heme synthesis in erythroid tissues: regulates heme synthesis by modulating the mitochondrial pH and redox potential, allowing FECH to efficiently catalyze the incorporation of iron into protoporphyrin IX to produce heme.</text>
</comment>
<protein>
    <recommendedName>
        <fullName evidence="3 9">ATPase inhibitor, mitochondrial</fullName>
    </recommendedName>
    <alternativeName>
        <fullName evidence="9">ATP synthase F1 subunit epsilon</fullName>
    </alternativeName>
</protein>
<evidence type="ECO:0000256" key="10">
    <source>
        <dbReference type="SAM" id="SignalP"/>
    </source>
</evidence>
<feature type="signal peptide" evidence="10">
    <location>
        <begin position="1"/>
        <end position="22"/>
    </location>
</feature>
<evidence type="ECO:0000256" key="4">
    <source>
        <dbReference type="ARBA" id="ARBA00022946"/>
    </source>
</evidence>
<name>A0A8C9LYU3_9PRIM</name>
<keyword evidence="5" id="KW-0175">Coiled coil</keyword>
<comment type="function">
    <text evidence="9">Indirectly acts as a regulator of heme synthesis in erythroid tissues: regulates heme synthesis by modulating the mitochondrial pH and redox potential, allowing fech to efficiently catalyze the incorporation of iron into protoporphyrin IX to produce heme.</text>
</comment>